<name>A0A7R8WVB5_9CRUS</name>
<dbReference type="GO" id="GO:0006313">
    <property type="term" value="P:DNA transposition"/>
    <property type="evidence" value="ECO:0007669"/>
    <property type="project" value="InterPro"/>
</dbReference>
<feature type="non-terminal residue" evidence="2">
    <location>
        <position position="190"/>
    </location>
</feature>
<reference evidence="2" key="1">
    <citation type="submission" date="2020-11" db="EMBL/GenBank/DDBJ databases">
        <authorList>
            <person name="Tran Van P."/>
        </authorList>
    </citation>
    <scope>NUCLEOTIDE SEQUENCE</scope>
</reference>
<proteinExistence type="predicted"/>
<protein>
    <recommendedName>
        <fullName evidence="1">Transposase IS4-like domain-containing protein</fullName>
    </recommendedName>
</protein>
<dbReference type="AlphaFoldDB" id="A0A7R8WVB5"/>
<feature type="non-terminal residue" evidence="2">
    <location>
        <position position="1"/>
    </location>
</feature>
<dbReference type="InterPro" id="IPR002559">
    <property type="entry name" value="Transposase_11"/>
</dbReference>
<sequence>DREEEERLEQDKQQEEQYHALKKVEQPGVDHQARWLKKAGKTVYGYKKHIATDDNGMVLGVHTTAANEHDSKGLEPLIKKTPKKYRKQVMADKGYKSKANDEVLKANGSKSRIMHKAYRNKPLSQWQKLYNKTISKSRWVVERTFGSLKRWFGSGTTRLKGKDKVHSIHVLEAIAYNLKRSPGLVAKIAT</sequence>
<dbReference type="OrthoDB" id="10057853at2759"/>
<gene>
    <name evidence="2" type="ORF">CTOB1V02_LOCUS16697</name>
</gene>
<evidence type="ECO:0000313" key="2">
    <source>
        <dbReference type="EMBL" id="CAD7238882.1"/>
    </source>
</evidence>
<accession>A0A7R8WVB5</accession>
<organism evidence="2">
    <name type="scientific">Cyprideis torosa</name>
    <dbReference type="NCBI Taxonomy" id="163714"/>
    <lineage>
        <taxon>Eukaryota</taxon>
        <taxon>Metazoa</taxon>
        <taxon>Ecdysozoa</taxon>
        <taxon>Arthropoda</taxon>
        <taxon>Crustacea</taxon>
        <taxon>Oligostraca</taxon>
        <taxon>Ostracoda</taxon>
        <taxon>Podocopa</taxon>
        <taxon>Podocopida</taxon>
        <taxon>Cytherocopina</taxon>
        <taxon>Cytheroidea</taxon>
        <taxon>Cytherideidae</taxon>
        <taxon>Cyprideis</taxon>
    </lineage>
</organism>
<evidence type="ECO:0000259" key="1">
    <source>
        <dbReference type="Pfam" id="PF01609"/>
    </source>
</evidence>
<dbReference type="Pfam" id="PF01609">
    <property type="entry name" value="DDE_Tnp_1"/>
    <property type="match status" value="1"/>
</dbReference>
<feature type="domain" description="Transposase IS4-like" evidence="1">
    <location>
        <begin position="26"/>
        <end position="178"/>
    </location>
</feature>
<dbReference type="GO" id="GO:0004803">
    <property type="term" value="F:transposase activity"/>
    <property type="evidence" value="ECO:0007669"/>
    <property type="project" value="InterPro"/>
</dbReference>
<dbReference type="GO" id="GO:0003677">
    <property type="term" value="F:DNA binding"/>
    <property type="evidence" value="ECO:0007669"/>
    <property type="project" value="InterPro"/>
</dbReference>
<dbReference type="PANTHER" id="PTHR35604:SF2">
    <property type="entry name" value="TRANSPOSASE INSH FOR INSERTION SEQUENCE ELEMENT IS5A-RELATED"/>
    <property type="match status" value="1"/>
</dbReference>
<dbReference type="PANTHER" id="PTHR35604">
    <property type="entry name" value="TRANSPOSASE INSH FOR INSERTION SEQUENCE ELEMENT IS5A-RELATED"/>
    <property type="match status" value="1"/>
</dbReference>
<dbReference type="EMBL" id="OB710749">
    <property type="protein sequence ID" value="CAD7238882.1"/>
    <property type="molecule type" value="Genomic_DNA"/>
</dbReference>